<feature type="region of interest" description="Disordered" evidence="7">
    <location>
        <begin position="171"/>
        <end position="190"/>
    </location>
</feature>
<keyword evidence="10" id="KW-1185">Reference proteome</keyword>
<keyword evidence="3 5" id="KW-0371">Homeobox</keyword>
<feature type="compositionally biased region" description="Basic and acidic residues" evidence="7">
    <location>
        <begin position="403"/>
        <end position="414"/>
    </location>
</feature>
<gene>
    <name evidence="9" type="ORF">HERILL_LOCUS12470</name>
</gene>
<dbReference type="FunCoup" id="A0A7R8UZS7">
    <property type="interactions" value="11"/>
</dbReference>
<dbReference type="SUPFAM" id="SSF46689">
    <property type="entry name" value="Homeodomain-like"/>
    <property type="match status" value="1"/>
</dbReference>
<proteinExistence type="predicted"/>
<dbReference type="Pfam" id="PF00046">
    <property type="entry name" value="Homeodomain"/>
    <property type="match status" value="1"/>
</dbReference>
<dbReference type="PANTHER" id="PTHR24340">
    <property type="entry name" value="HOMEOBOX PROTEIN NKX"/>
    <property type="match status" value="1"/>
</dbReference>
<accession>A0A7R8UZS7</accession>
<dbReference type="CDD" id="cd00086">
    <property type="entry name" value="homeodomain"/>
    <property type="match status" value="1"/>
</dbReference>
<keyword evidence="2 5" id="KW-0238">DNA-binding</keyword>
<dbReference type="GO" id="GO:0030154">
    <property type="term" value="P:cell differentiation"/>
    <property type="evidence" value="ECO:0007669"/>
    <property type="project" value="TreeGrafter"/>
</dbReference>
<feature type="region of interest" description="Disordered" evidence="7">
    <location>
        <begin position="369"/>
        <end position="428"/>
    </location>
</feature>
<feature type="domain" description="Homeobox" evidence="8">
    <location>
        <begin position="197"/>
        <end position="257"/>
    </location>
</feature>
<evidence type="ECO:0000256" key="4">
    <source>
        <dbReference type="ARBA" id="ARBA00023242"/>
    </source>
</evidence>
<sequence length="428" mass="48615">MEKGAITVNNKSLSTPFSIKDILTRNNTTITAKMQSEFQRRKSLESSVEPFQPDELSIYKLNQFGRSQDAMDNSPLCDSKSEPENHSFYTCYSENNNEAIYGPNRESKSRSQRDESNCFYGNELGKMSDNMREGGNGYDHRAHVKMFLAANEGRHMNYGRDCPIDMRRCTSNDSDCDSPPPSSYSNQQLIEDNSATNRKKRSRAAFSHAQVFELERRFAQQRYLSGPERSELAKSLRLTETQVKIWFQNRRYKTKRKQIQQHEAALLSATKRVPVQVLVRDDAHYGHIFGQGHFPAGIDPALLNIYRHQIQMAYGVPLPQVPFPYFYPTKMPTAIPPPMQPNGTDGGSKMMPAPQSFLSHLKAPINFSKTEDSATSHTSSSGQSSRFSLVSRESSPNSNGRRPSSEQEHDRENVECEMPEESENVEID</sequence>
<dbReference type="InParanoid" id="A0A7R8UZS7"/>
<comment type="subcellular location">
    <subcellularLocation>
        <location evidence="1 5 6">Nucleus</location>
    </subcellularLocation>
</comment>
<evidence type="ECO:0000256" key="3">
    <source>
        <dbReference type="ARBA" id="ARBA00023155"/>
    </source>
</evidence>
<evidence type="ECO:0000256" key="7">
    <source>
        <dbReference type="SAM" id="MobiDB-lite"/>
    </source>
</evidence>
<dbReference type="Gene3D" id="1.10.10.60">
    <property type="entry name" value="Homeodomain-like"/>
    <property type="match status" value="1"/>
</dbReference>
<feature type="region of interest" description="Disordered" evidence="7">
    <location>
        <begin position="99"/>
        <end position="122"/>
    </location>
</feature>
<dbReference type="PROSITE" id="PS50071">
    <property type="entry name" value="HOMEOBOX_2"/>
    <property type="match status" value="1"/>
</dbReference>
<dbReference type="InterPro" id="IPR017970">
    <property type="entry name" value="Homeobox_CS"/>
</dbReference>
<feature type="DNA-binding region" description="Homeobox" evidence="5">
    <location>
        <begin position="199"/>
        <end position="258"/>
    </location>
</feature>
<evidence type="ECO:0000256" key="1">
    <source>
        <dbReference type="ARBA" id="ARBA00004123"/>
    </source>
</evidence>
<protein>
    <recommendedName>
        <fullName evidence="8">Homeobox domain-containing protein</fullName>
    </recommendedName>
</protein>
<dbReference type="PRINTS" id="PR00024">
    <property type="entry name" value="HOMEOBOX"/>
</dbReference>
<dbReference type="GO" id="GO:0000978">
    <property type="term" value="F:RNA polymerase II cis-regulatory region sequence-specific DNA binding"/>
    <property type="evidence" value="ECO:0007669"/>
    <property type="project" value="TreeGrafter"/>
</dbReference>
<name>A0A7R8UZS7_HERIL</name>
<dbReference type="PANTHER" id="PTHR24340:SF73">
    <property type="entry name" value="HOMEOBOX PROTEIN BAGPIPE-RELATED"/>
    <property type="match status" value="1"/>
</dbReference>
<dbReference type="GO" id="GO:0000981">
    <property type="term" value="F:DNA-binding transcription factor activity, RNA polymerase II-specific"/>
    <property type="evidence" value="ECO:0007669"/>
    <property type="project" value="InterPro"/>
</dbReference>
<dbReference type="InterPro" id="IPR050394">
    <property type="entry name" value="Homeobox_NK-like"/>
</dbReference>
<dbReference type="PROSITE" id="PS00027">
    <property type="entry name" value="HOMEOBOX_1"/>
    <property type="match status" value="1"/>
</dbReference>
<evidence type="ECO:0000256" key="2">
    <source>
        <dbReference type="ARBA" id="ARBA00023125"/>
    </source>
</evidence>
<dbReference type="InterPro" id="IPR009057">
    <property type="entry name" value="Homeodomain-like_sf"/>
</dbReference>
<dbReference type="AlphaFoldDB" id="A0A7R8UZS7"/>
<evidence type="ECO:0000313" key="9">
    <source>
        <dbReference type="EMBL" id="CAD7089953.1"/>
    </source>
</evidence>
<reference evidence="9 10" key="1">
    <citation type="submission" date="2020-11" db="EMBL/GenBank/DDBJ databases">
        <authorList>
            <person name="Wallbank WR R."/>
            <person name="Pardo Diaz C."/>
            <person name="Kozak K."/>
            <person name="Martin S."/>
            <person name="Jiggins C."/>
            <person name="Moest M."/>
            <person name="Warren A I."/>
            <person name="Generalovic N T."/>
            <person name="Byers J.R.P. K."/>
            <person name="Montejo-Kovacevich G."/>
            <person name="Yen C E."/>
        </authorList>
    </citation>
    <scope>NUCLEOTIDE SEQUENCE [LARGE SCALE GENOMIC DNA]</scope>
</reference>
<dbReference type="OrthoDB" id="6159439at2759"/>
<dbReference type="SMART" id="SM00389">
    <property type="entry name" value="HOX"/>
    <property type="match status" value="1"/>
</dbReference>
<evidence type="ECO:0000256" key="5">
    <source>
        <dbReference type="PROSITE-ProRule" id="PRU00108"/>
    </source>
</evidence>
<dbReference type="Proteomes" id="UP000594454">
    <property type="component" value="Chromosome 5"/>
</dbReference>
<dbReference type="InterPro" id="IPR001356">
    <property type="entry name" value="HD"/>
</dbReference>
<feature type="compositionally biased region" description="Acidic residues" evidence="7">
    <location>
        <begin position="415"/>
        <end position="428"/>
    </location>
</feature>
<evidence type="ECO:0000256" key="6">
    <source>
        <dbReference type="RuleBase" id="RU000682"/>
    </source>
</evidence>
<feature type="compositionally biased region" description="Low complexity" evidence="7">
    <location>
        <begin position="375"/>
        <end position="402"/>
    </location>
</feature>
<evidence type="ECO:0000313" key="10">
    <source>
        <dbReference type="Proteomes" id="UP000594454"/>
    </source>
</evidence>
<feature type="compositionally biased region" description="Basic and acidic residues" evidence="7">
    <location>
        <begin position="105"/>
        <end position="116"/>
    </location>
</feature>
<evidence type="ECO:0000259" key="8">
    <source>
        <dbReference type="PROSITE" id="PS50071"/>
    </source>
</evidence>
<dbReference type="EMBL" id="LR899013">
    <property type="protein sequence ID" value="CAD7089953.1"/>
    <property type="molecule type" value="Genomic_DNA"/>
</dbReference>
<keyword evidence="4 5" id="KW-0539">Nucleus</keyword>
<organism evidence="9 10">
    <name type="scientific">Hermetia illucens</name>
    <name type="common">Black soldier fly</name>
    <dbReference type="NCBI Taxonomy" id="343691"/>
    <lineage>
        <taxon>Eukaryota</taxon>
        <taxon>Metazoa</taxon>
        <taxon>Ecdysozoa</taxon>
        <taxon>Arthropoda</taxon>
        <taxon>Hexapoda</taxon>
        <taxon>Insecta</taxon>
        <taxon>Pterygota</taxon>
        <taxon>Neoptera</taxon>
        <taxon>Endopterygota</taxon>
        <taxon>Diptera</taxon>
        <taxon>Brachycera</taxon>
        <taxon>Stratiomyomorpha</taxon>
        <taxon>Stratiomyidae</taxon>
        <taxon>Hermetiinae</taxon>
        <taxon>Hermetia</taxon>
    </lineage>
</organism>
<dbReference type="InterPro" id="IPR020479">
    <property type="entry name" value="HD_metazoa"/>
</dbReference>
<dbReference type="GO" id="GO:0005634">
    <property type="term" value="C:nucleus"/>
    <property type="evidence" value="ECO:0007669"/>
    <property type="project" value="UniProtKB-SubCell"/>
</dbReference>